<dbReference type="InterPro" id="IPR013321">
    <property type="entry name" value="Arc_rbn_hlx_hlx"/>
</dbReference>
<proteinExistence type="predicted"/>
<dbReference type="Proteomes" id="UP000177871">
    <property type="component" value="Unassembled WGS sequence"/>
</dbReference>
<dbReference type="AlphaFoldDB" id="A0A1F6A5M5"/>
<gene>
    <name evidence="1" type="ORF">A2721_01270</name>
</gene>
<evidence type="ECO:0000313" key="1">
    <source>
        <dbReference type="EMBL" id="OGG19784.1"/>
    </source>
</evidence>
<protein>
    <submittedName>
        <fullName evidence="1">Uncharacterized protein</fullName>
    </submittedName>
</protein>
<name>A0A1F6A5M5_9BACT</name>
<organism evidence="1 2">
    <name type="scientific">Candidatus Gottesmanbacteria bacterium RIFCSPHIGHO2_01_FULL_47_48</name>
    <dbReference type="NCBI Taxonomy" id="1798381"/>
    <lineage>
        <taxon>Bacteria</taxon>
        <taxon>Candidatus Gottesmaniibacteriota</taxon>
    </lineage>
</organism>
<accession>A0A1F6A5M5</accession>
<dbReference type="Pfam" id="PF04221">
    <property type="entry name" value="RelB"/>
    <property type="match status" value="1"/>
</dbReference>
<dbReference type="STRING" id="1798381.A2721_01270"/>
<comment type="caution">
    <text evidence="1">The sequence shown here is derived from an EMBL/GenBank/DDBJ whole genome shotgun (WGS) entry which is preliminary data.</text>
</comment>
<dbReference type="InterPro" id="IPR007337">
    <property type="entry name" value="RelB/DinJ"/>
</dbReference>
<reference evidence="1 2" key="1">
    <citation type="journal article" date="2016" name="Nat. Commun.">
        <title>Thousands of microbial genomes shed light on interconnected biogeochemical processes in an aquifer system.</title>
        <authorList>
            <person name="Anantharaman K."/>
            <person name="Brown C.T."/>
            <person name="Hug L.A."/>
            <person name="Sharon I."/>
            <person name="Castelle C.J."/>
            <person name="Probst A.J."/>
            <person name="Thomas B.C."/>
            <person name="Singh A."/>
            <person name="Wilkins M.J."/>
            <person name="Karaoz U."/>
            <person name="Brodie E.L."/>
            <person name="Williams K.H."/>
            <person name="Hubbard S.S."/>
            <person name="Banfield J.F."/>
        </authorList>
    </citation>
    <scope>NUCLEOTIDE SEQUENCE [LARGE SCALE GENOMIC DNA]</scope>
</reference>
<dbReference type="GO" id="GO:0006355">
    <property type="term" value="P:regulation of DNA-templated transcription"/>
    <property type="evidence" value="ECO:0007669"/>
    <property type="project" value="InterPro"/>
</dbReference>
<evidence type="ECO:0000313" key="2">
    <source>
        <dbReference type="Proteomes" id="UP000177871"/>
    </source>
</evidence>
<sequence length="95" mass="10722">MNTAAIYIKTQPEVKKQAQEVARQMGLSLSALVNGWLRQLVKTKTVTFKAEQTEIPNARFRRILRQADKDWKAGKGSPMFDNADDAIAYLEKIGI</sequence>
<dbReference type="Gene3D" id="1.10.1220.10">
    <property type="entry name" value="Met repressor-like"/>
    <property type="match status" value="1"/>
</dbReference>
<dbReference type="EMBL" id="MFJK01000003">
    <property type="protein sequence ID" value="OGG19784.1"/>
    <property type="molecule type" value="Genomic_DNA"/>
</dbReference>